<proteinExistence type="predicted"/>
<dbReference type="HOGENOM" id="CLU_2195864_0_0_9"/>
<dbReference type="STRING" id="585506.HMPREF0877_0184"/>
<dbReference type="EMBL" id="ACKU01000004">
    <property type="protein sequence ID" value="EER75673.1"/>
    <property type="molecule type" value="Genomic_DNA"/>
</dbReference>
<dbReference type="OrthoDB" id="9815108at2"/>
<gene>
    <name evidence="1" type="ORF">HMPREF0877_0184</name>
</gene>
<organism evidence="1 2">
    <name type="scientific">Weissella paramesenteroides ATCC 33313</name>
    <dbReference type="NCBI Taxonomy" id="585506"/>
    <lineage>
        <taxon>Bacteria</taxon>
        <taxon>Bacillati</taxon>
        <taxon>Bacillota</taxon>
        <taxon>Bacilli</taxon>
        <taxon>Lactobacillales</taxon>
        <taxon>Lactobacillaceae</taxon>
        <taxon>Weissella</taxon>
    </lineage>
</organism>
<protein>
    <submittedName>
        <fullName evidence="1">Uncharacterized protein</fullName>
    </submittedName>
</protein>
<comment type="caution">
    <text evidence="1">The sequence shown here is derived from an EMBL/GenBank/DDBJ whole genome shotgun (WGS) entry which is preliminary data.</text>
</comment>
<accession>C5R889</accession>
<keyword evidence="2" id="KW-1185">Reference proteome</keyword>
<name>C5R889_WEIPA</name>
<reference evidence="1 2" key="1">
    <citation type="submission" date="2009-04" db="EMBL/GenBank/DDBJ databases">
        <authorList>
            <person name="Qin X."/>
            <person name="Bachman B."/>
            <person name="Battles P."/>
            <person name="Bell A."/>
            <person name="Bess C."/>
            <person name="Bickham C."/>
            <person name="Chaboub L."/>
            <person name="Chen D."/>
            <person name="Coyle M."/>
            <person name="Deiros D.R."/>
            <person name="Dinh H."/>
            <person name="Forbes L."/>
            <person name="Fowler G."/>
            <person name="Francisco L."/>
            <person name="Fu Q."/>
            <person name="Gubbala S."/>
            <person name="Hale W."/>
            <person name="Han Y."/>
            <person name="Hemphill L."/>
            <person name="Highlander S.K."/>
            <person name="Hirani K."/>
            <person name="Hogues M."/>
            <person name="Jackson L."/>
            <person name="Jakkamsetti A."/>
            <person name="Javaid M."/>
            <person name="Jiang H."/>
            <person name="Korchina V."/>
            <person name="Kovar C."/>
            <person name="Lara F."/>
            <person name="Lee S."/>
            <person name="Mata R."/>
            <person name="Mathew T."/>
            <person name="Moen C."/>
            <person name="Morales K."/>
            <person name="Munidasa M."/>
            <person name="Nazareth L."/>
            <person name="Ngo R."/>
            <person name="Nguyen L."/>
            <person name="Okwuonu G."/>
            <person name="Ongeri F."/>
            <person name="Patil S."/>
            <person name="Petrosino J."/>
            <person name="Pham C."/>
            <person name="Pham P."/>
            <person name="Pu L.-L."/>
            <person name="Puazo M."/>
            <person name="Raj R."/>
            <person name="Reid J."/>
            <person name="Rouhana J."/>
            <person name="Saada N."/>
            <person name="Shang Y."/>
            <person name="Simmons D."/>
            <person name="Thornton R."/>
            <person name="Warren J."/>
            <person name="Weissenberger G."/>
            <person name="Zhang J."/>
            <person name="Zhang L."/>
            <person name="Zhou C."/>
            <person name="Zhu D."/>
            <person name="Muzny D."/>
            <person name="Worley K."/>
            <person name="Gibbs R."/>
        </authorList>
    </citation>
    <scope>NUCLEOTIDE SEQUENCE [LARGE SCALE GENOMIC DNA]</scope>
    <source>
        <strain evidence="1 2">ATCC 33313</strain>
    </source>
</reference>
<dbReference type="Proteomes" id="UP000004528">
    <property type="component" value="Unassembled WGS sequence"/>
</dbReference>
<sequence>MKTYADQINATVSSIEWFDEYSDIAVENWRELSGVPDAIRNSETLVYELYEVKIKDDSELSRLGIWFDPQMKTYIMPVLPGDLETADSCSEMNWENVKQDARYWAFNN</sequence>
<dbReference type="AlphaFoldDB" id="C5R889"/>
<evidence type="ECO:0000313" key="1">
    <source>
        <dbReference type="EMBL" id="EER75673.1"/>
    </source>
</evidence>
<dbReference type="RefSeq" id="WP_002829115.1">
    <property type="nucleotide sequence ID" value="NZ_GG697136.1"/>
</dbReference>
<evidence type="ECO:0000313" key="2">
    <source>
        <dbReference type="Proteomes" id="UP000004528"/>
    </source>
</evidence>